<keyword evidence="2" id="KW-1185">Reference proteome</keyword>
<gene>
    <name evidence="1" type="ORF">NDU88_009230</name>
</gene>
<reference evidence="1" key="1">
    <citation type="journal article" date="2022" name="bioRxiv">
        <title>Sequencing and chromosome-scale assembly of the giantPleurodeles waltlgenome.</title>
        <authorList>
            <person name="Brown T."/>
            <person name="Elewa A."/>
            <person name="Iarovenko S."/>
            <person name="Subramanian E."/>
            <person name="Araus A.J."/>
            <person name="Petzold A."/>
            <person name="Susuki M."/>
            <person name="Suzuki K.-i.T."/>
            <person name="Hayashi T."/>
            <person name="Toyoda A."/>
            <person name="Oliveira C."/>
            <person name="Osipova E."/>
            <person name="Leigh N.D."/>
            <person name="Simon A."/>
            <person name="Yun M.H."/>
        </authorList>
    </citation>
    <scope>NUCLEOTIDE SEQUENCE</scope>
    <source>
        <strain evidence="1">20211129_DDA</strain>
        <tissue evidence="1">Liver</tissue>
    </source>
</reference>
<evidence type="ECO:0000313" key="1">
    <source>
        <dbReference type="EMBL" id="KAJ1156511.1"/>
    </source>
</evidence>
<dbReference type="AlphaFoldDB" id="A0AAV7RVI9"/>
<name>A0AAV7RVI9_PLEWA</name>
<protein>
    <submittedName>
        <fullName evidence="1">Uncharacterized protein</fullName>
    </submittedName>
</protein>
<evidence type="ECO:0000313" key="2">
    <source>
        <dbReference type="Proteomes" id="UP001066276"/>
    </source>
</evidence>
<dbReference type="Proteomes" id="UP001066276">
    <property type="component" value="Chromosome 5"/>
</dbReference>
<dbReference type="EMBL" id="JANPWB010000009">
    <property type="protein sequence ID" value="KAJ1156511.1"/>
    <property type="molecule type" value="Genomic_DNA"/>
</dbReference>
<comment type="caution">
    <text evidence="1">The sequence shown here is derived from an EMBL/GenBank/DDBJ whole genome shotgun (WGS) entry which is preliminary data.</text>
</comment>
<proteinExistence type="predicted"/>
<accession>A0AAV7RVI9</accession>
<sequence>MGTSRGNSYLRGKPGRSAQLHAFPAPRWARGCTPPQRCGCFPFWHSASWETLDEVPRGGQPSIWAPQQHLARRHLACPALAFGLPREALDYGTPGQIGLQPESLPPKCRTAVDLLNLIAVFTAGIDSKLDNLNKLADLVHSACCCSPTIESLTSPPSFLNTTKLEIKKLMDGPDNGTKWISLGPANQCCL</sequence>
<organism evidence="1 2">
    <name type="scientific">Pleurodeles waltl</name>
    <name type="common">Iberian ribbed newt</name>
    <dbReference type="NCBI Taxonomy" id="8319"/>
    <lineage>
        <taxon>Eukaryota</taxon>
        <taxon>Metazoa</taxon>
        <taxon>Chordata</taxon>
        <taxon>Craniata</taxon>
        <taxon>Vertebrata</taxon>
        <taxon>Euteleostomi</taxon>
        <taxon>Amphibia</taxon>
        <taxon>Batrachia</taxon>
        <taxon>Caudata</taxon>
        <taxon>Salamandroidea</taxon>
        <taxon>Salamandridae</taxon>
        <taxon>Pleurodelinae</taxon>
        <taxon>Pleurodeles</taxon>
    </lineage>
</organism>